<dbReference type="Gene3D" id="2.160.20.10">
    <property type="entry name" value="Single-stranded right-handed beta-helix, Pectin lyase-like"/>
    <property type="match status" value="1"/>
</dbReference>
<accession>A0A839S9P8</accession>
<dbReference type="AlphaFoldDB" id="A0A839S9P8"/>
<reference evidence="2" key="1">
    <citation type="submission" date="2020-08" db="EMBL/GenBank/DDBJ databases">
        <title>Genomic Encyclopedia of Type Strains, Phase III (KMG-III): the genomes of soil and plant-associated and newly described type strains.</title>
        <authorList>
            <person name="Whitman W."/>
        </authorList>
    </citation>
    <scope>NUCLEOTIDE SEQUENCE [LARGE SCALE GENOMIC DNA]</scope>
    <source>
        <strain evidence="2">CECT 8628</strain>
    </source>
</reference>
<dbReference type="OrthoDB" id="253409at2"/>
<name>A0A839S9P8_9SPHI</name>
<evidence type="ECO:0000313" key="3">
    <source>
        <dbReference type="Proteomes" id="UP000539265"/>
    </source>
</evidence>
<gene>
    <name evidence="2" type="ORF">FHS11_000488</name>
</gene>
<organism evidence="2 3">
    <name type="scientific">Mucilaginibacter gotjawali</name>
    <dbReference type="NCBI Taxonomy" id="1550579"/>
    <lineage>
        <taxon>Bacteria</taxon>
        <taxon>Pseudomonadati</taxon>
        <taxon>Bacteroidota</taxon>
        <taxon>Sphingobacteriia</taxon>
        <taxon>Sphingobacteriales</taxon>
        <taxon>Sphingobacteriaceae</taxon>
        <taxon>Mucilaginibacter</taxon>
    </lineage>
</organism>
<dbReference type="Pfam" id="PF13229">
    <property type="entry name" value="Beta_helix"/>
    <property type="match status" value="1"/>
</dbReference>
<dbReference type="Proteomes" id="UP000539265">
    <property type="component" value="Unassembled WGS sequence"/>
</dbReference>
<comment type="caution">
    <text evidence="2">The sequence shown here is derived from an EMBL/GenBank/DDBJ whole genome shotgun (WGS) entry which is preliminary data.</text>
</comment>
<dbReference type="InterPro" id="IPR011050">
    <property type="entry name" value="Pectin_lyase_fold/virulence"/>
</dbReference>
<evidence type="ECO:0000259" key="1">
    <source>
        <dbReference type="Pfam" id="PF13229"/>
    </source>
</evidence>
<keyword evidence="3" id="KW-1185">Reference proteome</keyword>
<dbReference type="SUPFAM" id="SSF51126">
    <property type="entry name" value="Pectin lyase-like"/>
    <property type="match status" value="1"/>
</dbReference>
<dbReference type="EMBL" id="JACHWX010000001">
    <property type="protein sequence ID" value="MBB3054084.1"/>
    <property type="molecule type" value="Genomic_DNA"/>
</dbReference>
<evidence type="ECO:0000313" key="2">
    <source>
        <dbReference type="EMBL" id="MBB3054084.1"/>
    </source>
</evidence>
<dbReference type="InterPro" id="IPR039448">
    <property type="entry name" value="Beta_helix"/>
</dbReference>
<feature type="domain" description="Right handed beta helix" evidence="1">
    <location>
        <begin position="194"/>
        <end position="375"/>
    </location>
</feature>
<proteinExistence type="predicted"/>
<dbReference type="RefSeq" id="WP_096352265.1">
    <property type="nucleotide sequence ID" value="NZ_AP017313.1"/>
</dbReference>
<sequence length="415" mass="46266">MQIEPLNFLTTWKKSKNLFPQKMSPMKNSYKLCISIMQILFSLLIVTSNCKGQEANWIYKNVPKDEIKESNALLPYRKKADFLSSRAYDLTSSLPPNYVKDGSVDYTEQLQKGINANSIVMFPNFPVLVNHLGLSLISNSTVIFRKYSKLVLQANGLPAYQILRIYNATNVNLYFPVVQGDRDLHSGNGQWGMGISISGSTKILVVNPKVSKCWGDGIYLGRQNNAVDRNITIFYAELDNNRRNGLSITCADGVHLIRPIISNTAGQMPMSGIDIEPNTNADVIKNIRIDNAFTFNSAMHGIVVSLHGLRGDAPQQVSISINNHLDEGSAIGFGLAINLADKNTGPPITGQINVLNPIWKNSKKKGFQVYKVPNNVSMIDVKFKNTSIFKNNNIDNDGISDMKTQLNYDRRIFVE</sequence>
<protein>
    <recommendedName>
        <fullName evidence="1">Right handed beta helix domain-containing protein</fullName>
    </recommendedName>
</protein>
<dbReference type="InterPro" id="IPR012334">
    <property type="entry name" value="Pectin_lyas_fold"/>
</dbReference>